<dbReference type="InterPro" id="IPR044974">
    <property type="entry name" value="Disease_R_plants"/>
</dbReference>
<feature type="domain" description="TIR" evidence="7">
    <location>
        <begin position="9"/>
        <end position="174"/>
    </location>
</feature>
<accession>A0ABM3I2Z9</accession>
<dbReference type="InterPro" id="IPR035897">
    <property type="entry name" value="Toll_tir_struct_dom_sf"/>
</dbReference>
<dbReference type="InterPro" id="IPR002182">
    <property type="entry name" value="NB-ARC"/>
</dbReference>
<name>A0ABM3I2Z9_ZIZJJ</name>
<evidence type="ECO:0000256" key="4">
    <source>
        <dbReference type="ARBA" id="ARBA00022801"/>
    </source>
</evidence>
<evidence type="ECO:0000256" key="2">
    <source>
        <dbReference type="ARBA" id="ARBA00022614"/>
    </source>
</evidence>
<dbReference type="SMART" id="SM00255">
    <property type="entry name" value="TIR"/>
    <property type="match status" value="1"/>
</dbReference>
<evidence type="ECO:0000259" key="7">
    <source>
        <dbReference type="PROSITE" id="PS50104"/>
    </source>
</evidence>
<dbReference type="InterPro" id="IPR045344">
    <property type="entry name" value="C-JID"/>
</dbReference>
<dbReference type="Pfam" id="PF23282">
    <property type="entry name" value="WHD_ROQ1"/>
    <property type="match status" value="1"/>
</dbReference>
<evidence type="ECO:0000256" key="5">
    <source>
        <dbReference type="ARBA" id="ARBA00023027"/>
    </source>
</evidence>
<keyword evidence="3" id="KW-0677">Repeat</keyword>
<evidence type="ECO:0000313" key="8">
    <source>
        <dbReference type="Proteomes" id="UP001652623"/>
    </source>
</evidence>
<dbReference type="Gene3D" id="1.10.8.430">
    <property type="entry name" value="Helical domain of apoptotic protease-activating factors"/>
    <property type="match status" value="1"/>
</dbReference>
<dbReference type="Pfam" id="PF01582">
    <property type="entry name" value="TIR"/>
    <property type="match status" value="1"/>
</dbReference>
<dbReference type="Pfam" id="PF20160">
    <property type="entry name" value="C-JID"/>
    <property type="match status" value="1"/>
</dbReference>
<dbReference type="PRINTS" id="PR00364">
    <property type="entry name" value="DISEASERSIST"/>
</dbReference>
<keyword evidence="2" id="KW-0433">Leucine-rich repeat</keyword>
<evidence type="ECO:0000313" key="9">
    <source>
        <dbReference type="RefSeq" id="XP_048319572.2"/>
    </source>
</evidence>
<protein>
    <recommendedName>
        <fullName evidence="1">ADP-ribosyl cyclase/cyclic ADP-ribose hydrolase</fullName>
        <ecNumber evidence="1">3.2.2.6</ecNumber>
    </recommendedName>
</protein>
<dbReference type="InterPro" id="IPR027417">
    <property type="entry name" value="P-loop_NTPase"/>
</dbReference>
<dbReference type="Gene3D" id="3.40.50.300">
    <property type="entry name" value="P-loop containing nucleotide triphosphate hydrolases"/>
    <property type="match status" value="1"/>
</dbReference>
<dbReference type="InterPro" id="IPR058192">
    <property type="entry name" value="WHD_ROQ1-like"/>
</dbReference>
<dbReference type="SUPFAM" id="SSF52058">
    <property type="entry name" value="L domain-like"/>
    <property type="match status" value="1"/>
</dbReference>
<organism evidence="8 9">
    <name type="scientific">Ziziphus jujuba</name>
    <name type="common">Chinese jujube</name>
    <name type="synonym">Ziziphus sativa</name>
    <dbReference type="NCBI Taxonomy" id="326968"/>
    <lineage>
        <taxon>Eukaryota</taxon>
        <taxon>Viridiplantae</taxon>
        <taxon>Streptophyta</taxon>
        <taxon>Embryophyta</taxon>
        <taxon>Tracheophyta</taxon>
        <taxon>Spermatophyta</taxon>
        <taxon>Magnoliopsida</taxon>
        <taxon>eudicotyledons</taxon>
        <taxon>Gunneridae</taxon>
        <taxon>Pentapetalae</taxon>
        <taxon>rosids</taxon>
        <taxon>fabids</taxon>
        <taxon>Rosales</taxon>
        <taxon>Rhamnaceae</taxon>
        <taxon>Paliureae</taxon>
        <taxon>Ziziphus</taxon>
    </lineage>
</organism>
<dbReference type="SUPFAM" id="SSF52540">
    <property type="entry name" value="P-loop containing nucleoside triphosphate hydrolases"/>
    <property type="match status" value="1"/>
</dbReference>
<dbReference type="InterPro" id="IPR000157">
    <property type="entry name" value="TIR_dom"/>
</dbReference>
<dbReference type="PANTHER" id="PTHR11017">
    <property type="entry name" value="LEUCINE-RICH REPEAT-CONTAINING PROTEIN"/>
    <property type="match status" value="1"/>
</dbReference>
<keyword evidence="8" id="KW-1185">Reference proteome</keyword>
<keyword evidence="5" id="KW-0520">NAD</keyword>
<evidence type="ECO:0000256" key="1">
    <source>
        <dbReference type="ARBA" id="ARBA00011982"/>
    </source>
</evidence>
<dbReference type="Proteomes" id="UP001652623">
    <property type="component" value="Chromosome 6"/>
</dbReference>
<dbReference type="GeneID" id="112488918"/>
<proteinExistence type="predicted"/>
<reference evidence="9" key="1">
    <citation type="submission" date="2025-08" db="UniProtKB">
        <authorList>
            <consortium name="RefSeq"/>
        </authorList>
    </citation>
    <scope>IDENTIFICATION</scope>
    <source>
        <tissue evidence="9">Seedling</tissue>
    </source>
</reference>
<dbReference type="RefSeq" id="XP_048319572.2">
    <property type="nucleotide sequence ID" value="XM_048463615.2"/>
</dbReference>
<dbReference type="SUPFAM" id="SSF52200">
    <property type="entry name" value="Toll/Interleukin receptor TIR domain"/>
    <property type="match status" value="1"/>
</dbReference>
<sequence length="1013" mass="116261">MASSSSSQGKHDAFLSFRGEDTRYGFTSNLYRALREKNIQTYMDDQKLESGQEISPQLMKAIRESKIWIIIFSKDFASSTWCLDEVVKILECKSDGNVIPIFYEIEPSIVRKQEDSYGVAFAKHEHRFKDRMDKVQQWRDALKEVAALSGYDSKNFRPEYMLVQKIVEDVLLKLPKYHLTNDNFKGSLIGIEERIMEIELLFCSMDVRIIGIWGMGGIGKTTLASMAFQKFSCSPFDGYCFLKDVREESERHGINHLRNKLLSVLLKDDTIINTDTPFVVSTFIQDRFHHKKVLVVLDDVDSVSTLQYLLDGFDHFVDGSRIIVTSRDVQLLRTMADKIYEVKRLNDFEALELFRLHAFRKNSDLVADYETLSKEVANYADGNPLALKVLGSLVYSKSKKEWESALGKLQIGPNKDIQKVLKISFDGLGDKGIQDIFLDIACFFNDEVDREHVESILHRSEHSDATIGISVLIDKSLIVEYQKRLSMHALLRQMGKAIVCDENKEPGNRSRLWIAKDVCHVLERNTGSSEMEGMLLSQSELKKDLNVRSTAFSKMHHLRFLRMHFDERFDYRALLLKKELCKEIYLPSEENLVELVMRGSQLVEIDWNENQPIGKLKKLDLSHSQHLIGIPNLSGAISLETLNLEGCKRLVKVPSYLKNLDKLQCLDLSDCQNLKDGIEYLPLNIRNLRLGGTAIEEVPSSIGCLLGLLYLVLKNCKRLKSQPENIWKLEHLKYLDLGDCLNLEKLPEISNDRISSSLRNLSISGCKRLKSITELPSSLTILSAYNCSSLQTISSWRTPTAQDLLGEECCVHASDRQDKKKRHKGYEYRFDNCLKLDHNTRNNLIAYGAHRRILCAAQDIDDISFIKTVYPGDEIPEWFSYQTDGGNSIQIRLPPNWFDVSDPYFKIAFCAAFVLNKSGPLTYIEFEFDFKTNKINGNEHVYNHNDCWSHLAITNPNDHHVFISYQTIDLRRVFGENWSSFCSNVTKASFRVFIWGANVITWKINKCGFELLK</sequence>
<comment type="catalytic activity">
    <reaction evidence="6">
        <text>NAD(+) + H2O = ADP-D-ribose + nicotinamide + H(+)</text>
        <dbReference type="Rhea" id="RHEA:16301"/>
        <dbReference type="ChEBI" id="CHEBI:15377"/>
        <dbReference type="ChEBI" id="CHEBI:15378"/>
        <dbReference type="ChEBI" id="CHEBI:17154"/>
        <dbReference type="ChEBI" id="CHEBI:57540"/>
        <dbReference type="ChEBI" id="CHEBI:57967"/>
        <dbReference type="EC" id="3.2.2.6"/>
    </reaction>
    <physiologicalReaction direction="left-to-right" evidence="6">
        <dbReference type="Rhea" id="RHEA:16302"/>
    </physiologicalReaction>
</comment>
<dbReference type="Gene3D" id="3.40.50.10140">
    <property type="entry name" value="Toll/interleukin-1 receptor homology (TIR) domain"/>
    <property type="match status" value="1"/>
</dbReference>
<dbReference type="Pfam" id="PF00931">
    <property type="entry name" value="NB-ARC"/>
    <property type="match status" value="1"/>
</dbReference>
<keyword evidence="4" id="KW-0378">Hydrolase</keyword>
<dbReference type="InterPro" id="IPR042197">
    <property type="entry name" value="Apaf_helical"/>
</dbReference>
<dbReference type="EC" id="3.2.2.6" evidence="1"/>
<evidence type="ECO:0000256" key="6">
    <source>
        <dbReference type="ARBA" id="ARBA00047304"/>
    </source>
</evidence>
<dbReference type="PANTHER" id="PTHR11017:SF479">
    <property type="entry name" value="DISEASE RESISTANCE PROTEIN (TIR-NBS-LRR CLASS) FAMILY"/>
    <property type="match status" value="1"/>
</dbReference>
<dbReference type="InterPro" id="IPR032675">
    <property type="entry name" value="LRR_dom_sf"/>
</dbReference>
<dbReference type="Gene3D" id="3.80.10.10">
    <property type="entry name" value="Ribonuclease Inhibitor"/>
    <property type="match status" value="2"/>
</dbReference>
<dbReference type="PROSITE" id="PS50104">
    <property type="entry name" value="TIR"/>
    <property type="match status" value="1"/>
</dbReference>
<evidence type="ECO:0000256" key="3">
    <source>
        <dbReference type="ARBA" id="ARBA00022737"/>
    </source>
</evidence>
<gene>
    <name evidence="9" type="primary">LOC112488918</name>
</gene>